<sequence>MADDKKEEIPSGSKDDELANLLDSSLKDFGKQKNTDDDLDDIMAAHDQEAARKAAADFNEMLKNMVQMKDEVFKQGEAEGGPPQEIPEDMKSMFEAIEKLMHTSGNIANAQSPEEMQQNLDMLKDPNSPLEPFMGMLMESLVSKEMMYPALKDIHDKFPEYFEKHAAELDAETKARYEKQQEVIGKLCAAYEADEASDAIQVTDVTDVVPKAEGEPQLPEGMSTIAKCLVELQTLGYPPAELVGPLPPGWQTDEQGLPKMDDPKLAAQACPIM</sequence>
<evidence type="ECO:0000313" key="3">
    <source>
        <dbReference type="EMBL" id="CAJ0580885.1"/>
    </source>
</evidence>
<dbReference type="GO" id="GO:0033328">
    <property type="term" value="F:peroxisome membrane targeting sequence binding"/>
    <property type="evidence" value="ECO:0007669"/>
    <property type="project" value="TreeGrafter"/>
</dbReference>
<dbReference type="Proteomes" id="UP001177023">
    <property type="component" value="Unassembled WGS sequence"/>
</dbReference>
<evidence type="ECO:0000256" key="1">
    <source>
        <dbReference type="ARBA" id="ARBA00006326"/>
    </source>
</evidence>
<protein>
    <recommendedName>
        <fullName evidence="2">Peroxin-19</fullName>
    </recommendedName>
</protein>
<proteinExistence type="inferred from homology"/>
<dbReference type="AlphaFoldDB" id="A0AA36D6E6"/>
<dbReference type="InterPro" id="IPR006708">
    <property type="entry name" value="Pex19"/>
</dbReference>
<feature type="non-terminal residue" evidence="3">
    <location>
        <position position="273"/>
    </location>
</feature>
<comment type="similarity">
    <text evidence="1">Belongs to the peroxin-19 family.</text>
</comment>
<dbReference type="Gene3D" id="1.20.120.900">
    <property type="entry name" value="Pex19, mPTS binding domain"/>
    <property type="match status" value="1"/>
</dbReference>
<dbReference type="InterPro" id="IPR038322">
    <property type="entry name" value="Pex19_C_sf"/>
</dbReference>
<comment type="caution">
    <text evidence="3">The sequence shown here is derived from an EMBL/GenBank/DDBJ whole genome shotgun (WGS) entry which is preliminary data.</text>
</comment>
<dbReference type="Pfam" id="PF04614">
    <property type="entry name" value="Pex19"/>
    <property type="match status" value="1"/>
</dbReference>
<name>A0AA36D6E6_9BILA</name>
<reference evidence="3" key="1">
    <citation type="submission" date="2023-06" db="EMBL/GenBank/DDBJ databases">
        <authorList>
            <person name="Delattre M."/>
        </authorList>
    </citation>
    <scope>NUCLEOTIDE SEQUENCE</scope>
    <source>
        <strain evidence="3">AF72</strain>
    </source>
</reference>
<organism evidence="3 4">
    <name type="scientific">Mesorhabditis spiculigera</name>
    <dbReference type="NCBI Taxonomy" id="96644"/>
    <lineage>
        <taxon>Eukaryota</taxon>
        <taxon>Metazoa</taxon>
        <taxon>Ecdysozoa</taxon>
        <taxon>Nematoda</taxon>
        <taxon>Chromadorea</taxon>
        <taxon>Rhabditida</taxon>
        <taxon>Rhabditina</taxon>
        <taxon>Rhabditomorpha</taxon>
        <taxon>Rhabditoidea</taxon>
        <taxon>Rhabditidae</taxon>
        <taxon>Mesorhabditinae</taxon>
        <taxon>Mesorhabditis</taxon>
    </lineage>
</organism>
<dbReference type="GO" id="GO:0005778">
    <property type="term" value="C:peroxisomal membrane"/>
    <property type="evidence" value="ECO:0007669"/>
    <property type="project" value="TreeGrafter"/>
</dbReference>
<dbReference type="PANTHER" id="PTHR12774:SF2">
    <property type="entry name" value="PEROXISOMAL BIOGENESIS FACTOR 19"/>
    <property type="match status" value="1"/>
</dbReference>
<dbReference type="EMBL" id="CATQJA010002662">
    <property type="protein sequence ID" value="CAJ0580885.1"/>
    <property type="molecule type" value="Genomic_DNA"/>
</dbReference>
<evidence type="ECO:0000313" key="4">
    <source>
        <dbReference type="Proteomes" id="UP001177023"/>
    </source>
</evidence>
<dbReference type="PANTHER" id="PTHR12774">
    <property type="entry name" value="PEROXISOMAL BIOGENESIS FACTOR 19"/>
    <property type="match status" value="1"/>
</dbReference>
<accession>A0AA36D6E6</accession>
<dbReference type="GO" id="GO:0045046">
    <property type="term" value="P:protein import into peroxisome membrane"/>
    <property type="evidence" value="ECO:0007669"/>
    <property type="project" value="TreeGrafter"/>
</dbReference>
<evidence type="ECO:0000256" key="2">
    <source>
        <dbReference type="ARBA" id="ARBA00029688"/>
    </source>
</evidence>
<gene>
    <name evidence="3" type="ORF">MSPICULIGERA_LOCUS19060</name>
</gene>
<keyword evidence="4" id="KW-1185">Reference proteome</keyword>